<comment type="caution">
    <text evidence="2">The sequence shown here is derived from an EMBL/GenBank/DDBJ whole genome shotgun (WGS) entry which is preliminary data.</text>
</comment>
<accession>A0A8J4EAK8</accession>
<evidence type="ECO:0000313" key="3">
    <source>
        <dbReference type="Proteomes" id="UP000635606"/>
    </source>
</evidence>
<protein>
    <submittedName>
        <fullName evidence="2">Transporter</fullName>
    </submittedName>
</protein>
<name>A0A8J4EAK8_9ACTN</name>
<feature type="transmembrane region" description="Helical" evidence="1">
    <location>
        <begin position="65"/>
        <end position="90"/>
    </location>
</feature>
<feature type="transmembrane region" description="Helical" evidence="1">
    <location>
        <begin position="111"/>
        <end position="139"/>
    </location>
</feature>
<proteinExistence type="predicted"/>
<dbReference type="GO" id="GO:0140359">
    <property type="term" value="F:ABC-type transporter activity"/>
    <property type="evidence" value="ECO:0007669"/>
    <property type="project" value="InterPro"/>
</dbReference>
<organism evidence="2 3">
    <name type="scientific">Virgisporangium ochraceum</name>
    <dbReference type="NCBI Taxonomy" id="65505"/>
    <lineage>
        <taxon>Bacteria</taxon>
        <taxon>Bacillati</taxon>
        <taxon>Actinomycetota</taxon>
        <taxon>Actinomycetes</taxon>
        <taxon>Micromonosporales</taxon>
        <taxon>Micromonosporaceae</taxon>
        <taxon>Virgisporangium</taxon>
    </lineage>
</organism>
<keyword evidence="1" id="KW-0472">Membrane</keyword>
<dbReference type="AlphaFoldDB" id="A0A8J4EAK8"/>
<feature type="transmembrane region" description="Helical" evidence="1">
    <location>
        <begin position="159"/>
        <end position="179"/>
    </location>
</feature>
<dbReference type="Pfam" id="PF12679">
    <property type="entry name" value="ABC2_membrane_2"/>
    <property type="match status" value="1"/>
</dbReference>
<dbReference type="RefSeq" id="WP_203927746.1">
    <property type="nucleotide sequence ID" value="NZ_BOPH01000031.1"/>
</dbReference>
<dbReference type="Proteomes" id="UP000635606">
    <property type="component" value="Unassembled WGS sequence"/>
</dbReference>
<reference evidence="2" key="1">
    <citation type="submission" date="2021-01" db="EMBL/GenBank/DDBJ databases">
        <title>Whole genome shotgun sequence of Virgisporangium ochraceum NBRC 16418.</title>
        <authorList>
            <person name="Komaki H."/>
            <person name="Tamura T."/>
        </authorList>
    </citation>
    <scope>NUCLEOTIDE SEQUENCE</scope>
    <source>
        <strain evidence="2">NBRC 16418</strain>
    </source>
</reference>
<keyword evidence="1" id="KW-1133">Transmembrane helix</keyword>
<gene>
    <name evidence="2" type="ORF">Voc01_027280</name>
</gene>
<keyword evidence="1" id="KW-0812">Transmembrane</keyword>
<dbReference type="EMBL" id="BOPH01000031">
    <property type="protein sequence ID" value="GIJ67811.1"/>
    <property type="molecule type" value="Genomic_DNA"/>
</dbReference>
<feature type="transmembrane region" description="Helical" evidence="1">
    <location>
        <begin position="186"/>
        <end position="204"/>
    </location>
</feature>
<evidence type="ECO:0000256" key="1">
    <source>
        <dbReference type="SAM" id="Phobius"/>
    </source>
</evidence>
<evidence type="ECO:0000313" key="2">
    <source>
        <dbReference type="EMBL" id="GIJ67811.1"/>
    </source>
</evidence>
<keyword evidence="3" id="KW-1185">Reference proteome</keyword>
<dbReference type="GO" id="GO:0005886">
    <property type="term" value="C:plasma membrane"/>
    <property type="evidence" value="ECO:0007669"/>
    <property type="project" value="UniProtKB-SubCell"/>
</dbReference>
<feature type="transmembrane region" description="Helical" evidence="1">
    <location>
        <begin position="315"/>
        <end position="333"/>
    </location>
</feature>
<feature type="transmembrane region" description="Helical" evidence="1">
    <location>
        <begin position="12"/>
        <end position="29"/>
    </location>
</feature>
<sequence>MIWLTLRQFRTPALAGGVLLAVALAYLLHLGTDIRDAYDAYRGRCDAGGDCAAAMRQFHGDYTNLLLYLAGASGLVPVLVGVFWGAPLVARELETGTHRLVWNQSVGRRRWLTVKVLVVATAAMAVAGLLSLALTWAAGPVDRVGADRFELVPFGARNLAPVGYAAFAVVLGAVVGMLLRRTLAAMAVTLLAVVLVQFAVPNLVRPHYLPGEHLRMPMTAEAINAARGLGSITGAAVVKGVTVDGAWVTDASVLRTADGEPLSRAEFDRCFTDPAPAGATGTFGDTAACLGALDLHLDVEYQPTDRYWTFQWLELALYLGAGALLLLCGWWVVRRRVG</sequence>